<dbReference type="Pfam" id="PF11838">
    <property type="entry name" value="ERAP1_C"/>
    <property type="match status" value="1"/>
</dbReference>
<name>A0A7R9F2T2_9NEOP</name>
<reference evidence="2" key="1">
    <citation type="submission" date="2020-11" db="EMBL/GenBank/DDBJ databases">
        <authorList>
            <person name="Tran Van P."/>
        </authorList>
    </citation>
    <scope>NUCLEOTIDE SEQUENCE</scope>
</reference>
<dbReference type="InterPro" id="IPR024571">
    <property type="entry name" value="ERAP1-like_C_dom"/>
</dbReference>
<gene>
    <name evidence="2" type="ORF">TBIB3V08_LOCUS7992</name>
</gene>
<accession>A0A7R9F2T2</accession>
<evidence type="ECO:0000313" key="2">
    <source>
        <dbReference type="EMBL" id="CAD7445642.1"/>
    </source>
</evidence>
<dbReference type="Gene3D" id="1.25.50.20">
    <property type="match status" value="1"/>
</dbReference>
<dbReference type="AlphaFoldDB" id="A0A7R9F2T2"/>
<feature type="domain" description="ERAP1-like C-terminal" evidence="1">
    <location>
        <begin position="6"/>
        <end position="98"/>
    </location>
</feature>
<evidence type="ECO:0000259" key="1">
    <source>
        <dbReference type="Pfam" id="PF11838"/>
    </source>
</evidence>
<dbReference type="EMBL" id="OD567427">
    <property type="protein sequence ID" value="CAD7445642.1"/>
    <property type="molecule type" value="Genomic_DNA"/>
</dbReference>
<sequence length="157" mass="16992">MLITSEAGIRLQDFSAVTSSVYSNHYGLNFTINFIRQNFMEIIGFNGGVDLLATILTGIAEHVSTRDQAEELRNFIEENQANLGTAVGASQQALRTVEENLAWLDQNGEEISNWLSVSLPSTTPAPPLTTPHDGAGSFSASVFAITVSLILTCVRFV</sequence>
<proteinExistence type="predicted"/>
<organism evidence="2">
    <name type="scientific">Timema bartmani</name>
    <dbReference type="NCBI Taxonomy" id="61472"/>
    <lineage>
        <taxon>Eukaryota</taxon>
        <taxon>Metazoa</taxon>
        <taxon>Ecdysozoa</taxon>
        <taxon>Arthropoda</taxon>
        <taxon>Hexapoda</taxon>
        <taxon>Insecta</taxon>
        <taxon>Pterygota</taxon>
        <taxon>Neoptera</taxon>
        <taxon>Polyneoptera</taxon>
        <taxon>Phasmatodea</taxon>
        <taxon>Timematodea</taxon>
        <taxon>Timematoidea</taxon>
        <taxon>Timematidae</taxon>
        <taxon>Timema</taxon>
    </lineage>
</organism>
<protein>
    <recommendedName>
        <fullName evidence="1">ERAP1-like C-terminal domain-containing protein</fullName>
    </recommendedName>
</protein>